<sequence length="40" mass="4629">MSEVFSEFVLPSTSTPTREHEKNKTITKQTNTEEKELLCD</sequence>
<feature type="compositionally biased region" description="Basic and acidic residues" evidence="1">
    <location>
        <begin position="31"/>
        <end position="40"/>
    </location>
</feature>
<keyword evidence="3" id="KW-1185">Reference proteome</keyword>
<dbReference type="HOGENOM" id="CLU_3291827_0_0_12"/>
<organism evidence="2 3">
    <name type="scientific">Leptospira biflexa serovar Patoc (strain Patoc 1 / ATCC 23582 / Paris)</name>
    <dbReference type="NCBI Taxonomy" id="456481"/>
    <lineage>
        <taxon>Bacteria</taxon>
        <taxon>Pseudomonadati</taxon>
        <taxon>Spirochaetota</taxon>
        <taxon>Spirochaetia</taxon>
        <taxon>Leptospirales</taxon>
        <taxon>Leptospiraceae</taxon>
        <taxon>Leptospira</taxon>
    </lineage>
</organism>
<evidence type="ECO:0000256" key="1">
    <source>
        <dbReference type="SAM" id="MobiDB-lite"/>
    </source>
</evidence>
<name>B0SIX2_LEPBP</name>
<dbReference type="KEGG" id="lbi:LEPBI_I0410"/>
<dbReference type="AlphaFoldDB" id="B0SIX2"/>
<feature type="region of interest" description="Disordered" evidence="1">
    <location>
        <begin position="1"/>
        <end position="40"/>
    </location>
</feature>
<dbReference type="Proteomes" id="UP000001847">
    <property type="component" value="Chromosome I"/>
</dbReference>
<dbReference type="STRING" id="456481.LEPBI_I0410"/>
<proteinExistence type="predicted"/>
<accession>B0SIX2</accession>
<evidence type="ECO:0000313" key="2">
    <source>
        <dbReference type="EMBL" id="ABZ96552.1"/>
    </source>
</evidence>
<gene>
    <name evidence="2" type="ordered locus">LEPBI_I0410</name>
</gene>
<dbReference type="EMBL" id="CP000786">
    <property type="protein sequence ID" value="ABZ96552.1"/>
    <property type="molecule type" value="Genomic_DNA"/>
</dbReference>
<protein>
    <submittedName>
        <fullName evidence="2">Uncharacterized protein</fullName>
    </submittedName>
</protein>
<reference evidence="2 3" key="1">
    <citation type="journal article" date="2008" name="PLoS ONE">
        <title>Genome sequence of the saprophyte Leptospira biflexa provides insights into the evolution of Leptospira and the pathogenesis of leptospirosis.</title>
        <authorList>
            <person name="Picardeau M."/>
            <person name="Bulach D.M."/>
            <person name="Bouchier C."/>
            <person name="Zuerner R.L."/>
            <person name="Zidane N."/>
            <person name="Wilson P.J."/>
            <person name="Creno S."/>
            <person name="Kuczek E.S."/>
            <person name="Bommezzadri S."/>
            <person name="Davis J.C."/>
            <person name="McGrath A."/>
            <person name="Johnson M.J."/>
            <person name="Boursaux-Eude C."/>
            <person name="Seemann T."/>
            <person name="Rouy Z."/>
            <person name="Coppel R.L."/>
            <person name="Rood J.I."/>
            <person name="Lajus A."/>
            <person name="Davies J.K."/>
            <person name="Medigue C."/>
            <person name="Adler B."/>
        </authorList>
    </citation>
    <scope>NUCLEOTIDE SEQUENCE [LARGE SCALE GENOMIC DNA]</scope>
    <source>
        <strain evidence="3">Patoc 1 / ATCC 23582 / Paris</strain>
    </source>
</reference>
<evidence type="ECO:0000313" key="3">
    <source>
        <dbReference type="Proteomes" id="UP000001847"/>
    </source>
</evidence>